<dbReference type="InterPro" id="IPR036770">
    <property type="entry name" value="Ankyrin_rpt-contain_sf"/>
</dbReference>
<dbReference type="EMBL" id="JALLPB020000039">
    <property type="protein sequence ID" value="KAL3823346.1"/>
    <property type="molecule type" value="Genomic_DNA"/>
</dbReference>
<keyword evidence="1" id="KW-0677">Repeat</keyword>
<keyword evidence="2" id="KW-0040">ANK repeat</keyword>
<evidence type="ECO:0000256" key="1">
    <source>
        <dbReference type="ARBA" id="ARBA00022737"/>
    </source>
</evidence>
<feature type="region of interest" description="Disordered" evidence="3">
    <location>
        <begin position="203"/>
        <end position="225"/>
    </location>
</feature>
<dbReference type="InterPro" id="IPR002110">
    <property type="entry name" value="Ankyrin_rpt"/>
</dbReference>
<proteinExistence type="predicted"/>
<keyword evidence="5" id="KW-1185">Reference proteome</keyword>
<dbReference type="AlphaFoldDB" id="A0ABD3SFZ6"/>
<comment type="caution">
    <text evidence="4">The sequence shown here is derived from an EMBL/GenBank/DDBJ whole genome shotgun (WGS) entry which is preliminary data.</text>
</comment>
<dbReference type="PANTHER" id="PTHR24153">
    <property type="entry name" value="ESPIN"/>
    <property type="match status" value="1"/>
</dbReference>
<protein>
    <submittedName>
        <fullName evidence="4">Uncharacterized protein</fullName>
    </submittedName>
</protein>
<dbReference type="PANTHER" id="PTHR24153:SF8">
    <property type="entry name" value="FORKED, ISOFORM F"/>
    <property type="match status" value="1"/>
</dbReference>
<dbReference type="Proteomes" id="UP001530377">
    <property type="component" value="Unassembled WGS sequence"/>
</dbReference>
<dbReference type="Gene3D" id="1.25.40.20">
    <property type="entry name" value="Ankyrin repeat-containing domain"/>
    <property type="match status" value="1"/>
</dbReference>
<evidence type="ECO:0000313" key="4">
    <source>
        <dbReference type="EMBL" id="KAL3823346.1"/>
    </source>
</evidence>
<sequence>MIHNLEANLSFLLGFVEARDWSAFEWFALSNPDMYKCISNAICECAEVFNGMTLLHACVRYDPPVSLLLKMIELHPEAIRRVDCIGRTPLHVAAGSGVSPLVVQVLTKAYPQACNIQDNDGRTPLHFACDSSCELFEANEENSSRGPPCLDTIRVILSGSLDAVTLEDSDEMNALEYALLSDAPIELITFLQRTMQRVIRMKQKQMKSSPSNMTKPLRSCSTTATSQRIRVPL</sequence>
<feature type="compositionally biased region" description="Polar residues" evidence="3">
    <location>
        <begin position="206"/>
        <end position="225"/>
    </location>
</feature>
<dbReference type="SUPFAM" id="SSF48403">
    <property type="entry name" value="Ankyrin repeat"/>
    <property type="match status" value="1"/>
</dbReference>
<reference evidence="4 5" key="1">
    <citation type="submission" date="2024-10" db="EMBL/GenBank/DDBJ databases">
        <title>Updated reference genomes for cyclostephanoid diatoms.</title>
        <authorList>
            <person name="Roberts W.R."/>
            <person name="Alverson A.J."/>
        </authorList>
    </citation>
    <scope>NUCLEOTIDE SEQUENCE [LARGE SCALE GENOMIC DNA]</scope>
    <source>
        <strain evidence="4 5">AJA228-03</strain>
    </source>
</reference>
<organism evidence="4 5">
    <name type="scientific">Cyclostephanos tholiformis</name>
    <dbReference type="NCBI Taxonomy" id="382380"/>
    <lineage>
        <taxon>Eukaryota</taxon>
        <taxon>Sar</taxon>
        <taxon>Stramenopiles</taxon>
        <taxon>Ochrophyta</taxon>
        <taxon>Bacillariophyta</taxon>
        <taxon>Coscinodiscophyceae</taxon>
        <taxon>Thalassiosirophycidae</taxon>
        <taxon>Stephanodiscales</taxon>
        <taxon>Stephanodiscaceae</taxon>
        <taxon>Cyclostephanos</taxon>
    </lineage>
</organism>
<gene>
    <name evidence="4" type="ORF">ACHAXA_008841</name>
</gene>
<name>A0ABD3SFZ6_9STRA</name>
<accession>A0ABD3SFZ6</accession>
<evidence type="ECO:0000256" key="3">
    <source>
        <dbReference type="SAM" id="MobiDB-lite"/>
    </source>
</evidence>
<dbReference type="InterPro" id="IPR052420">
    <property type="entry name" value="Espin/Espin-like"/>
</dbReference>
<evidence type="ECO:0000256" key="2">
    <source>
        <dbReference type="ARBA" id="ARBA00023043"/>
    </source>
</evidence>
<evidence type="ECO:0000313" key="5">
    <source>
        <dbReference type="Proteomes" id="UP001530377"/>
    </source>
</evidence>
<dbReference type="Pfam" id="PF12796">
    <property type="entry name" value="Ank_2"/>
    <property type="match status" value="1"/>
</dbReference>